<name>A0AB39VGJ0_9FUSO</name>
<keyword evidence="1" id="KW-1133">Transmembrane helix</keyword>
<dbReference type="EMBL" id="CP165644">
    <property type="protein sequence ID" value="XDU67174.1"/>
    <property type="molecule type" value="Genomic_DNA"/>
</dbReference>
<evidence type="ECO:0000313" key="2">
    <source>
        <dbReference type="EMBL" id="XDU67174.1"/>
    </source>
</evidence>
<gene>
    <name evidence="2" type="ORF">AB8B22_01820</name>
</gene>
<dbReference type="RefSeq" id="WP_304080398.1">
    <property type="nucleotide sequence ID" value="NZ_CP165644.1"/>
</dbReference>
<protein>
    <submittedName>
        <fullName evidence="2">Uncharacterized protein</fullName>
    </submittedName>
</protein>
<reference evidence="2" key="1">
    <citation type="submission" date="2024-07" db="EMBL/GenBank/DDBJ databases">
        <authorList>
            <person name="Li X.-J."/>
            <person name="Wang X."/>
        </authorList>
    </citation>
    <scope>NUCLEOTIDE SEQUENCE</scope>
    <source>
        <strain evidence="2">HSP-334</strain>
    </source>
</reference>
<organism evidence="2">
    <name type="scientific">Leptotrichia rugosa</name>
    <dbReference type="NCBI Taxonomy" id="3239302"/>
    <lineage>
        <taxon>Bacteria</taxon>
        <taxon>Fusobacteriati</taxon>
        <taxon>Fusobacteriota</taxon>
        <taxon>Fusobacteriia</taxon>
        <taxon>Fusobacteriales</taxon>
        <taxon>Leptotrichiaceae</taxon>
        <taxon>Leptotrichia</taxon>
    </lineage>
</organism>
<feature type="transmembrane region" description="Helical" evidence="1">
    <location>
        <begin position="138"/>
        <end position="160"/>
    </location>
</feature>
<dbReference type="AlphaFoldDB" id="A0AB39VGJ0"/>
<evidence type="ECO:0000256" key="1">
    <source>
        <dbReference type="SAM" id="Phobius"/>
    </source>
</evidence>
<proteinExistence type="predicted"/>
<keyword evidence="1" id="KW-0812">Transmembrane</keyword>
<sequence length="168" mass="20278">MGELENKDIKILEYLSKVKEKKYIKILEYFFKDKDKKLLGIDRYEKGDKYWEPVHAKLDSLNIDKKYRYTSKFLFNKFPNKKENTITRLRKLHDKNYIYCHIPNFENEKEIESISITPLGKEFIQNYKIEKNNNRKKFLIRDIGVPIVTTILTNGILWIIKNILITKK</sequence>
<accession>A0AB39VGJ0</accession>
<keyword evidence="1" id="KW-0472">Membrane</keyword>
<dbReference type="KEGG" id="lrug:AB8B22_01820"/>